<comment type="caution">
    <text evidence="9">The sequence shown here is derived from an EMBL/GenBank/DDBJ whole genome shotgun (WGS) entry which is preliminary data.</text>
</comment>
<organism evidence="9 10">
    <name type="scientific">Virgisporangium aliadipatigenens</name>
    <dbReference type="NCBI Taxonomy" id="741659"/>
    <lineage>
        <taxon>Bacteria</taxon>
        <taxon>Bacillati</taxon>
        <taxon>Actinomycetota</taxon>
        <taxon>Actinomycetes</taxon>
        <taxon>Micromonosporales</taxon>
        <taxon>Micromonosporaceae</taxon>
        <taxon>Virgisporangium</taxon>
    </lineage>
</organism>
<evidence type="ECO:0000259" key="7">
    <source>
        <dbReference type="Pfam" id="PF00082"/>
    </source>
</evidence>
<dbReference type="PANTHER" id="PTHR43806:SF11">
    <property type="entry name" value="CEREVISIN-RELATED"/>
    <property type="match status" value="1"/>
</dbReference>
<dbReference type="SUPFAM" id="SSF52743">
    <property type="entry name" value="Subtilisin-like"/>
    <property type="match status" value="1"/>
</dbReference>
<feature type="domain" description="Inhibitor I9" evidence="8">
    <location>
        <begin position="43"/>
        <end position="111"/>
    </location>
</feature>
<dbReference type="Proteomes" id="UP000619260">
    <property type="component" value="Unassembled WGS sequence"/>
</dbReference>
<feature type="active site" description="Charge relay system" evidence="5">
    <location>
        <position position="186"/>
    </location>
</feature>
<accession>A0A8J3YU85</accession>
<name>A0A8J3YU85_9ACTN</name>
<sequence length="656" mass="67371">MLTVAAAVVSLTNGGIAAAGPVRDGVRETGPTLAEAPQAVQDRYIVVLRDAKVAAGQVDAAANRLGSRVGARVGHRYNKTIRGFSATMDAAAARRLAAEPDVARVEPVVTYKQTDTQTSPTWGLDRIDEYSLPLNRGYTYPGKADGVHVYVVDSGIRAAHSEVRGRVAGGVDLVENDGNPDDCEGHGTHVAGTIGGTTYGVAKGVTLHSVRVLDCQGLGTTDDILAGVEWVTANAVRPSVVNMSLSGPAGTVGSIAVDTAITAAILTGLTFTVAAGNDEADACNYSPGDVPGAITVGATDTIDYVAAFSNYGSCVDIFAPGVDIASAYYTGGAVSRSGTSMAAPHVAGAAALLLAGNPLLSPAQIASQLRQDSAAAVHNRRGSPNALLQLPDASNEGASLSLIARINARFVSAADSTGVMYANNVAPGRTETFERVELGNDTFALRVTGTGMFVSLGTDSKLVAVSNDQARAEKFTLVPVADLGFGLRASNGSYVAADNAGAGALVANRASVGEWETFEKQAPNVVISLKSLVNSSYVTAENGGASPLIANRPTAGEWESFDLVETADGYVGLRSHANGLYVTAENGGAGSMIANRVAIGPWEKFRFYPTGAGTVAILALANSKYVTAENAGKSPLVPRAAKPGDWELFARTTTIV</sequence>
<evidence type="ECO:0000313" key="10">
    <source>
        <dbReference type="Proteomes" id="UP000619260"/>
    </source>
</evidence>
<evidence type="ECO:0008006" key="11">
    <source>
        <dbReference type="Google" id="ProtNLM"/>
    </source>
</evidence>
<dbReference type="PRINTS" id="PR00723">
    <property type="entry name" value="SUBTILISIN"/>
</dbReference>
<dbReference type="PROSITE" id="PS00136">
    <property type="entry name" value="SUBTILASE_ASP"/>
    <property type="match status" value="1"/>
</dbReference>
<dbReference type="GO" id="GO:0006508">
    <property type="term" value="P:proteolysis"/>
    <property type="evidence" value="ECO:0007669"/>
    <property type="project" value="UniProtKB-KW"/>
</dbReference>
<dbReference type="InterPro" id="IPR022398">
    <property type="entry name" value="Peptidase_S8_His-AS"/>
</dbReference>
<feature type="domain" description="Peptidase S8/S53" evidence="7">
    <location>
        <begin position="145"/>
        <end position="373"/>
    </location>
</feature>
<dbReference type="InterPro" id="IPR036852">
    <property type="entry name" value="Peptidase_S8/S53_dom_sf"/>
</dbReference>
<dbReference type="EMBL" id="BOPF01000051">
    <property type="protein sequence ID" value="GIJ51616.1"/>
    <property type="molecule type" value="Genomic_DNA"/>
</dbReference>
<protein>
    <recommendedName>
        <fullName evidence="11">Peptidase inhibitor I9</fullName>
    </recommendedName>
</protein>
<dbReference type="FunFam" id="3.40.50.200:FF:000014">
    <property type="entry name" value="Proteinase K"/>
    <property type="match status" value="1"/>
</dbReference>
<feature type="active site" description="Charge relay system" evidence="5">
    <location>
        <position position="153"/>
    </location>
</feature>
<dbReference type="CDD" id="cd00257">
    <property type="entry name" value="beta-trefoil_FSCN-like"/>
    <property type="match status" value="2"/>
</dbReference>
<keyword evidence="4 5" id="KW-0720">Serine protease</keyword>
<dbReference type="PROSITE" id="PS00138">
    <property type="entry name" value="SUBTILASE_SER"/>
    <property type="match status" value="1"/>
</dbReference>
<dbReference type="PROSITE" id="PS00137">
    <property type="entry name" value="SUBTILASE_HIS"/>
    <property type="match status" value="1"/>
</dbReference>
<dbReference type="Gene3D" id="2.80.10.50">
    <property type="match status" value="2"/>
</dbReference>
<evidence type="ECO:0000256" key="2">
    <source>
        <dbReference type="ARBA" id="ARBA00022670"/>
    </source>
</evidence>
<dbReference type="GO" id="GO:0004252">
    <property type="term" value="F:serine-type endopeptidase activity"/>
    <property type="evidence" value="ECO:0007669"/>
    <property type="project" value="UniProtKB-UniRule"/>
</dbReference>
<evidence type="ECO:0000256" key="1">
    <source>
        <dbReference type="ARBA" id="ARBA00011073"/>
    </source>
</evidence>
<dbReference type="SUPFAM" id="SSF54897">
    <property type="entry name" value="Protease propeptides/inhibitors"/>
    <property type="match status" value="1"/>
</dbReference>
<dbReference type="CDD" id="cd04077">
    <property type="entry name" value="Peptidases_S8_PCSK9_ProteinaseK_like"/>
    <property type="match status" value="1"/>
</dbReference>
<dbReference type="PANTHER" id="PTHR43806">
    <property type="entry name" value="PEPTIDASE S8"/>
    <property type="match status" value="1"/>
</dbReference>
<dbReference type="Gene3D" id="3.40.50.200">
    <property type="entry name" value="Peptidase S8/S53 domain"/>
    <property type="match status" value="1"/>
</dbReference>
<dbReference type="Pfam" id="PF05922">
    <property type="entry name" value="Inhibitor_I9"/>
    <property type="match status" value="1"/>
</dbReference>
<evidence type="ECO:0000259" key="8">
    <source>
        <dbReference type="Pfam" id="PF05922"/>
    </source>
</evidence>
<feature type="active site" description="Charge relay system" evidence="5">
    <location>
        <position position="340"/>
    </location>
</feature>
<dbReference type="InterPro" id="IPR023828">
    <property type="entry name" value="Peptidase_S8_Ser-AS"/>
</dbReference>
<dbReference type="InterPro" id="IPR015500">
    <property type="entry name" value="Peptidase_S8_subtilisin-rel"/>
</dbReference>
<dbReference type="InterPro" id="IPR010259">
    <property type="entry name" value="S8pro/Inhibitor_I9"/>
</dbReference>
<dbReference type="Gene3D" id="3.30.70.80">
    <property type="entry name" value="Peptidase S8 propeptide/proteinase inhibitor I9"/>
    <property type="match status" value="1"/>
</dbReference>
<keyword evidence="2 5" id="KW-0645">Protease</keyword>
<dbReference type="InterPro" id="IPR050131">
    <property type="entry name" value="Peptidase_S8_subtilisin-like"/>
</dbReference>
<evidence type="ECO:0000256" key="5">
    <source>
        <dbReference type="PROSITE-ProRule" id="PRU01240"/>
    </source>
</evidence>
<evidence type="ECO:0000313" key="9">
    <source>
        <dbReference type="EMBL" id="GIJ51616.1"/>
    </source>
</evidence>
<proteinExistence type="inferred from homology"/>
<evidence type="ECO:0000256" key="6">
    <source>
        <dbReference type="RuleBase" id="RU003355"/>
    </source>
</evidence>
<evidence type="ECO:0000256" key="3">
    <source>
        <dbReference type="ARBA" id="ARBA00022801"/>
    </source>
</evidence>
<dbReference type="SUPFAM" id="SSF50405">
    <property type="entry name" value="Actin-crosslinking proteins"/>
    <property type="match status" value="2"/>
</dbReference>
<keyword evidence="10" id="KW-1185">Reference proteome</keyword>
<evidence type="ECO:0000256" key="4">
    <source>
        <dbReference type="ARBA" id="ARBA00022825"/>
    </source>
</evidence>
<dbReference type="Pfam" id="PF00082">
    <property type="entry name" value="Peptidase_S8"/>
    <property type="match status" value="1"/>
</dbReference>
<comment type="similarity">
    <text evidence="1 5 6">Belongs to the peptidase S8 family.</text>
</comment>
<dbReference type="InterPro" id="IPR023827">
    <property type="entry name" value="Peptidase_S8_Asp-AS"/>
</dbReference>
<dbReference type="InterPro" id="IPR008999">
    <property type="entry name" value="Actin-crosslinking"/>
</dbReference>
<dbReference type="GO" id="GO:0005615">
    <property type="term" value="C:extracellular space"/>
    <property type="evidence" value="ECO:0007669"/>
    <property type="project" value="TreeGrafter"/>
</dbReference>
<dbReference type="AlphaFoldDB" id="A0A8J3YU85"/>
<dbReference type="PROSITE" id="PS51892">
    <property type="entry name" value="SUBTILASE"/>
    <property type="match status" value="1"/>
</dbReference>
<keyword evidence="3 5" id="KW-0378">Hydrolase</keyword>
<gene>
    <name evidence="9" type="ORF">Val02_85020</name>
</gene>
<reference evidence="9" key="1">
    <citation type="submission" date="2021-01" db="EMBL/GenBank/DDBJ databases">
        <title>Whole genome shotgun sequence of Virgisporangium aliadipatigenens NBRC 105644.</title>
        <authorList>
            <person name="Komaki H."/>
            <person name="Tamura T."/>
        </authorList>
    </citation>
    <scope>NUCLEOTIDE SEQUENCE</scope>
    <source>
        <strain evidence="9">NBRC 105644</strain>
    </source>
</reference>
<dbReference type="InterPro" id="IPR000209">
    <property type="entry name" value="Peptidase_S8/S53_dom"/>
</dbReference>
<dbReference type="InterPro" id="IPR034193">
    <property type="entry name" value="PCSK9_ProteinaseK-like"/>
</dbReference>
<dbReference type="InterPro" id="IPR037045">
    <property type="entry name" value="S8pro/Inhibitor_I9_sf"/>
</dbReference>